<feature type="domain" description="DUF6534" evidence="2">
    <location>
        <begin position="15"/>
        <end position="105"/>
    </location>
</feature>
<dbReference type="STRING" id="1314783.A0A165RE64"/>
<evidence type="ECO:0000313" key="3">
    <source>
        <dbReference type="EMBL" id="KZT70634.1"/>
    </source>
</evidence>
<dbReference type="AlphaFoldDB" id="A0A165RE64"/>
<keyword evidence="1" id="KW-0812">Transmembrane</keyword>
<keyword evidence="1" id="KW-1133">Transmembrane helix</keyword>
<proteinExistence type="predicted"/>
<keyword evidence="1" id="KW-0472">Membrane</keyword>
<dbReference type="EMBL" id="KV429050">
    <property type="protein sequence ID" value="KZT70634.1"/>
    <property type="molecule type" value="Genomic_DNA"/>
</dbReference>
<gene>
    <name evidence="3" type="ORF">DAEQUDRAFT_179315</name>
</gene>
<dbReference type="InterPro" id="IPR045339">
    <property type="entry name" value="DUF6534"/>
</dbReference>
<feature type="transmembrane region" description="Helical" evidence="1">
    <location>
        <begin position="6"/>
        <end position="28"/>
    </location>
</feature>
<evidence type="ECO:0000313" key="4">
    <source>
        <dbReference type="Proteomes" id="UP000076727"/>
    </source>
</evidence>
<evidence type="ECO:0000259" key="2">
    <source>
        <dbReference type="Pfam" id="PF20152"/>
    </source>
</evidence>
<feature type="transmembrane region" description="Helical" evidence="1">
    <location>
        <begin position="49"/>
        <end position="74"/>
    </location>
</feature>
<dbReference type="Proteomes" id="UP000076727">
    <property type="component" value="Unassembled WGS sequence"/>
</dbReference>
<name>A0A165RE64_9APHY</name>
<accession>A0A165RE64</accession>
<dbReference type="Pfam" id="PF20152">
    <property type="entry name" value="DUF6534"/>
    <property type="match status" value="1"/>
</dbReference>
<feature type="transmembrane region" description="Helical" evidence="1">
    <location>
        <begin position="80"/>
        <end position="101"/>
    </location>
</feature>
<protein>
    <recommendedName>
        <fullName evidence="2">DUF6534 domain-containing protein</fullName>
    </recommendedName>
</protein>
<reference evidence="3 4" key="1">
    <citation type="journal article" date="2016" name="Mol. Biol. Evol.">
        <title>Comparative Genomics of Early-Diverging Mushroom-Forming Fungi Provides Insights into the Origins of Lignocellulose Decay Capabilities.</title>
        <authorList>
            <person name="Nagy L.G."/>
            <person name="Riley R."/>
            <person name="Tritt A."/>
            <person name="Adam C."/>
            <person name="Daum C."/>
            <person name="Floudas D."/>
            <person name="Sun H."/>
            <person name="Yadav J.S."/>
            <person name="Pangilinan J."/>
            <person name="Larsson K.H."/>
            <person name="Matsuura K."/>
            <person name="Barry K."/>
            <person name="Labutti K."/>
            <person name="Kuo R."/>
            <person name="Ohm R.A."/>
            <person name="Bhattacharya S.S."/>
            <person name="Shirouzu T."/>
            <person name="Yoshinaga Y."/>
            <person name="Martin F.M."/>
            <person name="Grigoriev I.V."/>
            <person name="Hibbett D.S."/>
        </authorList>
    </citation>
    <scope>NUCLEOTIDE SEQUENCE [LARGE SCALE GENOMIC DNA]</scope>
    <source>
        <strain evidence="3 4">L-15889</strain>
    </source>
</reference>
<organism evidence="3 4">
    <name type="scientific">Daedalea quercina L-15889</name>
    <dbReference type="NCBI Taxonomy" id="1314783"/>
    <lineage>
        <taxon>Eukaryota</taxon>
        <taxon>Fungi</taxon>
        <taxon>Dikarya</taxon>
        <taxon>Basidiomycota</taxon>
        <taxon>Agaricomycotina</taxon>
        <taxon>Agaricomycetes</taxon>
        <taxon>Polyporales</taxon>
        <taxon>Fomitopsis</taxon>
    </lineage>
</organism>
<keyword evidence="4" id="KW-1185">Reference proteome</keyword>
<evidence type="ECO:0000256" key="1">
    <source>
        <dbReference type="SAM" id="Phobius"/>
    </source>
</evidence>
<sequence length="128" mass="14159">MTRLQVFLHTNLASSVVVDVLIAMFLCWNLQHCRALVGSTRTNCVINSLMVYSAVIGFVTSFCALLCLMLYALLPPAEKFAFVAIYFILPKLLLNSLLATLNGRKPMDSVVNIDFPSVCSRRTVSPSQ</sequence>